<keyword evidence="2" id="KW-1185">Reference proteome</keyword>
<sequence>MLYVSPFVNVILQGQCTEIAKGVICAALVVKDEKCCSQCCFLQHILDPETENEIASAVDFFDNAGHICVDGQYRIIVLNKDLVNLFAKGLIDEPENSEQHGPTLSVSDNTEEFTIALYCPSLPENCEVLFTRPKPGHWPKQHTINKAKHCGMFLVHPGNMDSTYDRFKSIFTIKLAPEYSVLQWQMSTNTIERLLMYDLTIIQMRAYILTKMIRKELLGPLVDNRLSTFHMKTALLFTIEQFPENI</sequence>
<protein>
    <submittedName>
        <fullName evidence="1">Uncharacterized protein</fullName>
    </submittedName>
</protein>
<proteinExistence type="predicted"/>
<reference evidence="1" key="1">
    <citation type="journal article" date="2019" name="bioRxiv">
        <title>The Genome of the Zebra Mussel, Dreissena polymorpha: A Resource for Invasive Species Research.</title>
        <authorList>
            <person name="McCartney M.A."/>
            <person name="Auch B."/>
            <person name="Kono T."/>
            <person name="Mallez S."/>
            <person name="Zhang Y."/>
            <person name="Obille A."/>
            <person name="Becker A."/>
            <person name="Abrahante J.E."/>
            <person name="Garbe J."/>
            <person name="Badalamenti J.P."/>
            <person name="Herman A."/>
            <person name="Mangelson H."/>
            <person name="Liachko I."/>
            <person name="Sullivan S."/>
            <person name="Sone E.D."/>
            <person name="Koren S."/>
            <person name="Silverstein K.A.T."/>
            <person name="Beckman K.B."/>
            <person name="Gohl D.M."/>
        </authorList>
    </citation>
    <scope>NUCLEOTIDE SEQUENCE</scope>
    <source>
        <strain evidence="1">Duluth1</strain>
        <tissue evidence="1">Whole animal</tissue>
    </source>
</reference>
<organism evidence="1 2">
    <name type="scientific">Dreissena polymorpha</name>
    <name type="common">Zebra mussel</name>
    <name type="synonym">Mytilus polymorpha</name>
    <dbReference type="NCBI Taxonomy" id="45954"/>
    <lineage>
        <taxon>Eukaryota</taxon>
        <taxon>Metazoa</taxon>
        <taxon>Spiralia</taxon>
        <taxon>Lophotrochozoa</taxon>
        <taxon>Mollusca</taxon>
        <taxon>Bivalvia</taxon>
        <taxon>Autobranchia</taxon>
        <taxon>Heteroconchia</taxon>
        <taxon>Euheterodonta</taxon>
        <taxon>Imparidentia</taxon>
        <taxon>Neoheterodontei</taxon>
        <taxon>Myida</taxon>
        <taxon>Dreissenoidea</taxon>
        <taxon>Dreissenidae</taxon>
        <taxon>Dreissena</taxon>
    </lineage>
</organism>
<gene>
    <name evidence="1" type="ORF">DPMN_111496</name>
</gene>
<reference evidence="1" key="2">
    <citation type="submission" date="2020-11" db="EMBL/GenBank/DDBJ databases">
        <authorList>
            <person name="McCartney M.A."/>
            <person name="Auch B."/>
            <person name="Kono T."/>
            <person name="Mallez S."/>
            <person name="Becker A."/>
            <person name="Gohl D.M."/>
            <person name="Silverstein K.A.T."/>
            <person name="Koren S."/>
            <person name="Bechman K.B."/>
            <person name="Herman A."/>
            <person name="Abrahante J.E."/>
            <person name="Garbe J."/>
        </authorList>
    </citation>
    <scope>NUCLEOTIDE SEQUENCE</scope>
    <source>
        <strain evidence="1">Duluth1</strain>
        <tissue evidence="1">Whole animal</tissue>
    </source>
</reference>
<dbReference type="EMBL" id="JAIWYP010000004">
    <property type="protein sequence ID" value="KAH3838090.1"/>
    <property type="molecule type" value="Genomic_DNA"/>
</dbReference>
<dbReference type="Proteomes" id="UP000828390">
    <property type="component" value="Unassembled WGS sequence"/>
</dbReference>
<dbReference type="AlphaFoldDB" id="A0A9D4KEJ7"/>
<evidence type="ECO:0000313" key="1">
    <source>
        <dbReference type="EMBL" id="KAH3838090.1"/>
    </source>
</evidence>
<comment type="caution">
    <text evidence="1">The sequence shown here is derived from an EMBL/GenBank/DDBJ whole genome shotgun (WGS) entry which is preliminary data.</text>
</comment>
<accession>A0A9D4KEJ7</accession>
<name>A0A9D4KEJ7_DREPO</name>
<evidence type="ECO:0000313" key="2">
    <source>
        <dbReference type="Proteomes" id="UP000828390"/>
    </source>
</evidence>